<reference evidence="3" key="1">
    <citation type="submission" date="2021-02" db="EMBL/GenBank/DDBJ databases">
        <title>Natrosporangium hydrolyticum gen. nov., sp. nov, a haloalkaliphilic actinobacterium from a soda solonchak soil.</title>
        <authorList>
            <person name="Sorokin D.Y."/>
            <person name="Khijniak T.V."/>
            <person name="Zakharycheva A.P."/>
            <person name="Boueva O.V."/>
            <person name="Ariskina E.V."/>
            <person name="Hahnke R.L."/>
            <person name="Bunk B."/>
            <person name="Sproer C."/>
            <person name="Schumann P."/>
            <person name="Evtushenko L.I."/>
            <person name="Kublanov I.V."/>
        </authorList>
    </citation>
    <scope>NUCLEOTIDE SEQUENCE</scope>
    <source>
        <strain evidence="3">DSM 106523</strain>
    </source>
</reference>
<name>A0A895YDC3_9ACTN</name>
<evidence type="ECO:0000313" key="4">
    <source>
        <dbReference type="Proteomes" id="UP000662857"/>
    </source>
</evidence>
<proteinExistence type="predicted"/>
<dbReference type="NCBIfam" id="NF033564">
    <property type="entry name" value="transpos_ISAs1"/>
    <property type="match status" value="1"/>
</dbReference>
<dbReference type="InterPro" id="IPR032806">
    <property type="entry name" value="YbfD_N"/>
</dbReference>
<feature type="domain" description="Transposase IS4-like" evidence="1">
    <location>
        <begin position="127"/>
        <end position="359"/>
    </location>
</feature>
<dbReference type="RefSeq" id="WP_239676290.1">
    <property type="nucleotide sequence ID" value="NZ_CP070499.1"/>
</dbReference>
<dbReference type="Pfam" id="PF01609">
    <property type="entry name" value="DDE_Tnp_1"/>
    <property type="match status" value="1"/>
</dbReference>
<dbReference type="InterPro" id="IPR047647">
    <property type="entry name" value="ISAs1_transpos"/>
</dbReference>
<gene>
    <name evidence="3" type="ORF">JQS43_22030</name>
</gene>
<evidence type="ECO:0000259" key="2">
    <source>
        <dbReference type="Pfam" id="PF13808"/>
    </source>
</evidence>
<dbReference type="Proteomes" id="UP000662857">
    <property type="component" value="Chromosome"/>
</dbReference>
<organism evidence="3 4">
    <name type="scientific">Natronosporangium hydrolyticum</name>
    <dbReference type="NCBI Taxonomy" id="2811111"/>
    <lineage>
        <taxon>Bacteria</taxon>
        <taxon>Bacillati</taxon>
        <taxon>Actinomycetota</taxon>
        <taxon>Actinomycetes</taxon>
        <taxon>Micromonosporales</taxon>
        <taxon>Micromonosporaceae</taxon>
        <taxon>Natronosporangium</taxon>
    </lineage>
</organism>
<evidence type="ECO:0000259" key="1">
    <source>
        <dbReference type="Pfam" id="PF01609"/>
    </source>
</evidence>
<dbReference type="EMBL" id="CP070499">
    <property type="protein sequence ID" value="QSB14172.1"/>
    <property type="molecule type" value="Genomic_DNA"/>
</dbReference>
<dbReference type="GO" id="GO:0006313">
    <property type="term" value="P:DNA transposition"/>
    <property type="evidence" value="ECO:0007669"/>
    <property type="project" value="InterPro"/>
</dbReference>
<protein>
    <submittedName>
        <fullName evidence="3">ISAs1 family transposase</fullName>
    </submittedName>
</protein>
<dbReference type="GO" id="GO:0004803">
    <property type="term" value="F:transposase activity"/>
    <property type="evidence" value="ECO:0007669"/>
    <property type="project" value="InterPro"/>
</dbReference>
<evidence type="ECO:0000313" key="3">
    <source>
        <dbReference type="EMBL" id="QSB14172.1"/>
    </source>
</evidence>
<dbReference type="PANTHER" id="PTHR30298:SF0">
    <property type="entry name" value="PROTEIN YBFL-RELATED"/>
    <property type="match status" value="1"/>
</dbReference>
<dbReference type="GO" id="GO:0003677">
    <property type="term" value="F:DNA binding"/>
    <property type="evidence" value="ECO:0007669"/>
    <property type="project" value="InterPro"/>
</dbReference>
<feature type="domain" description="H repeat-associated protein N-terminal" evidence="2">
    <location>
        <begin position="31"/>
        <end position="116"/>
    </location>
</feature>
<dbReference type="KEGG" id="nhy:JQS43_22030"/>
<dbReference type="InterPro" id="IPR002559">
    <property type="entry name" value="Transposase_11"/>
</dbReference>
<sequence>MPALPSSLICSLSQQPPATVSQTAVGLPAALGYLPDPRARRGVRHRLTVVVSAAVCAVVAGCRSYVAIAEWVADAPAATVAALGMDPDRRPSEAMIRRLLQSLDPNLLTAAVSGWLANRLATAAPPTRRAVAVDGKTLRGSRSRDAPARHVMAALDQATGVALASTDVNGKTNEITRFQPLLDQISDLRETIVTLDALHCQRDHVAYLAERGAHWILTVKANQPSLHTQLAALPWRAVPQATRDEGRGHGRREIRTLKALTVQTPGGLGFPHAAQALQIRRRRRRLDQPKRFTTETVYAITSLNVHQARPAQLAAWIRGHWSIENKLHWVRDVTYDEDRSQIRTRTGPQVMAALRNAAIGILRITGVTNIAAANRHHARDSTRPLALLGIT</sequence>
<accession>A0A895YDC3</accession>
<dbReference type="InterPro" id="IPR051698">
    <property type="entry name" value="Transposase_11-like"/>
</dbReference>
<dbReference type="PANTHER" id="PTHR30298">
    <property type="entry name" value="H REPEAT-ASSOCIATED PREDICTED TRANSPOSASE"/>
    <property type="match status" value="1"/>
</dbReference>
<dbReference type="Pfam" id="PF13808">
    <property type="entry name" value="DDE_Tnp_1_assoc"/>
    <property type="match status" value="1"/>
</dbReference>
<keyword evidence="4" id="KW-1185">Reference proteome</keyword>
<dbReference type="AlphaFoldDB" id="A0A895YDC3"/>